<evidence type="ECO:0000259" key="13">
    <source>
        <dbReference type="PROSITE" id="PS51915"/>
    </source>
</evidence>
<evidence type="ECO:0000256" key="3">
    <source>
        <dbReference type="ARBA" id="ARBA00022737"/>
    </source>
</evidence>
<dbReference type="InterPro" id="IPR013087">
    <property type="entry name" value="Znf_C2H2_type"/>
</dbReference>
<evidence type="ECO:0000256" key="2">
    <source>
        <dbReference type="ARBA" id="ARBA00022723"/>
    </source>
</evidence>
<protein>
    <recommendedName>
        <fullName evidence="15">Protein krueppel</fullName>
    </recommendedName>
</protein>
<dbReference type="GO" id="GO:0000981">
    <property type="term" value="F:DNA-binding transcription factor activity, RNA polymerase II-specific"/>
    <property type="evidence" value="ECO:0007669"/>
    <property type="project" value="TreeGrafter"/>
</dbReference>
<reference evidence="14" key="1">
    <citation type="submission" date="2017-09" db="EMBL/GenBank/DDBJ databases">
        <title>Contemporary evolution of a Lepidopteran species, Heliothis virescens, in response to modern agricultural practices.</title>
        <authorList>
            <person name="Fritz M.L."/>
            <person name="Deyonke A.M."/>
            <person name="Papanicolaou A."/>
            <person name="Micinski S."/>
            <person name="Westbrook J."/>
            <person name="Gould F."/>
        </authorList>
    </citation>
    <scope>NUCLEOTIDE SEQUENCE [LARGE SCALE GENOMIC DNA]</scope>
    <source>
        <strain evidence="14">HvINT-</strain>
        <tissue evidence="14">Whole body</tissue>
    </source>
</reference>
<keyword evidence="8" id="KW-0539">Nucleus</keyword>
<dbReference type="InterPro" id="IPR050527">
    <property type="entry name" value="Snail/Krueppel_Znf"/>
</dbReference>
<keyword evidence="3" id="KW-0677">Repeat</keyword>
<dbReference type="EMBL" id="NWSH01000028">
    <property type="protein sequence ID" value="PCG80571.1"/>
    <property type="molecule type" value="Genomic_DNA"/>
</dbReference>
<dbReference type="InterPro" id="IPR036236">
    <property type="entry name" value="Znf_C2H2_sf"/>
</dbReference>
<dbReference type="SMART" id="SM00868">
    <property type="entry name" value="zf-AD"/>
    <property type="match status" value="1"/>
</dbReference>
<dbReference type="Pfam" id="PF00096">
    <property type="entry name" value="zf-C2H2"/>
    <property type="match status" value="2"/>
</dbReference>
<keyword evidence="5 11" id="KW-0862">Zinc</keyword>
<dbReference type="Gene3D" id="3.30.160.60">
    <property type="entry name" value="Classic Zinc Finger"/>
    <property type="match status" value="4"/>
</dbReference>
<dbReference type="SMART" id="SM00355">
    <property type="entry name" value="ZnF_C2H2"/>
    <property type="match status" value="6"/>
</dbReference>
<evidence type="ECO:0000256" key="1">
    <source>
        <dbReference type="ARBA" id="ARBA00006991"/>
    </source>
</evidence>
<dbReference type="FunFam" id="3.30.160.60:FF:000761">
    <property type="entry name" value="Zinc finger protein 449"/>
    <property type="match status" value="1"/>
</dbReference>
<keyword evidence="6" id="KW-0805">Transcription regulation</keyword>
<dbReference type="PANTHER" id="PTHR24388:SF104">
    <property type="entry name" value="AT-RICH BINDING PROTEIN-RELATED"/>
    <property type="match status" value="1"/>
</dbReference>
<dbReference type="InterPro" id="IPR012934">
    <property type="entry name" value="Znf_AD"/>
</dbReference>
<evidence type="ECO:0000256" key="5">
    <source>
        <dbReference type="ARBA" id="ARBA00022833"/>
    </source>
</evidence>
<evidence type="ECO:0000256" key="7">
    <source>
        <dbReference type="ARBA" id="ARBA00023163"/>
    </source>
</evidence>
<feature type="domain" description="ZAD" evidence="13">
    <location>
        <begin position="3"/>
        <end position="75"/>
    </location>
</feature>
<feature type="domain" description="C2H2-type" evidence="12">
    <location>
        <begin position="606"/>
        <end position="634"/>
    </location>
</feature>
<dbReference type="PROSITE" id="PS00028">
    <property type="entry name" value="ZINC_FINGER_C2H2_1"/>
    <property type="match status" value="5"/>
</dbReference>
<proteinExistence type="inferred from homology"/>
<evidence type="ECO:0000256" key="10">
    <source>
        <dbReference type="PROSITE-ProRule" id="PRU00042"/>
    </source>
</evidence>
<dbReference type="PROSITE" id="PS50157">
    <property type="entry name" value="ZINC_FINGER_C2H2_2"/>
    <property type="match status" value="5"/>
</dbReference>
<accession>A0A2A4KA18</accession>
<dbReference type="FunFam" id="3.30.160.60:FF:000065">
    <property type="entry name" value="B-cell CLL/lymphoma 6, member B"/>
    <property type="match status" value="1"/>
</dbReference>
<feature type="binding site" evidence="11">
    <location>
        <position position="48"/>
    </location>
    <ligand>
        <name>Zn(2+)</name>
        <dbReference type="ChEBI" id="CHEBI:29105"/>
    </ligand>
</feature>
<dbReference type="STRING" id="7102.A0A2A4KA18"/>
<comment type="similarity">
    <text evidence="1">Belongs to the krueppel C2H2-type zinc-finger protein family.</text>
</comment>
<feature type="binding site" evidence="11">
    <location>
        <position position="8"/>
    </location>
    <ligand>
        <name>Zn(2+)</name>
        <dbReference type="ChEBI" id="CHEBI:29105"/>
    </ligand>
</feature>
<organism evidence="14">
    <name type="scientific">Heliothis virescens</name>
    <name type="common">Tobacco budworm moth</name>
    <dbReference type="NCBI Taxonomy" id="7102"/>
    <lineage>
        <taxon>Eukaryota</taxon>
        <taxon>Metazoa</taxon>
        <taxon>Ecdysozoa</taxon>
        <taxon>Arthropoda</taxon>
        <taxon>Hexapoda</taxon>
        <taxon>Insecta</taxon>
        <taxon>Pterygota</taxon>
        <taxon>Neoptera</taxon>
        <taxon>Endopterygota</taxon>
        <taxon>Lepidoptera</taxon>
        <taxon>Glossata</taxon>
        <taxon>Ditrysia</taxon>
        <taxon>Noctuoidea</taxon>
        <taxon>Noctuidae</taxon>
        <taxon>Heliothinae</taxon>
        <taxon>Heliothis</taxon>
    </lineage>
</organism>
<evidence type="ECO:0000256" key="11">
    <source>
        <dbReference type="PROSITE-ProRule" id="PRU01263"/>
    </source>
</evidence>
<dbReference type="PANTHER" id="PTHR24388">
    <property type="entry name" value="ZINC FINGER PROTEIN"/>
    <property type="match status" value="1"/>
</dbReference>
<dbReference type="Pfam" id="PF12874">
    <property type="entry name" value="zf-met"/>
    <property type="match status" value="1"/>
</dbReference>
<feature type="binding site" evidence="11">
    <location>
        <position position="51"/>
    </location>
    <ligand>
        <name>Zn(2+)</name>
        <dbReference type="ChEBI" id="CHEBI:29105"/>
    </ligand>
</feature>
<evidence type="ECO:0000256" key="8">
    <source>
        <dbReference type="ARBA" id="ARBA00023242"/>
    </source>
</evidence>
<keyword evidence="7" id="KW-0804">Transcription</keyword>
<evidence type="ECO:0000256" key="6">
    <source>
        <dbReference type="ARBA" id="ARBA00023015"/>
    </source>
</evidence>
<evidence type="ECO:0000259" key="12">
    <source>
        <dbReference type="PROSITE" id="PS50157"/>
    </source>
</evidence>
<name>A0A2A4KA18_HELVI</name>
<comment type="caution">
    <text evidence="14">The sequence shown here is derived from an EMBL/GenBank/DDBJ whole genome shotgun (WGS) entry which is preliminary data.</text>
</comment>
<evidence type="ECO:0000256" key="4">
    <source>
        <dbReference type="ARBA" id="ARBA00022771"/>
    </source>
</evidence>
<dbReference type="PROSITE" id="PS51915">
    <property type="entry name" value="ZAD"/>
    <property type="match status" value="1"/>
</dbReference>
<dbReference type="GO" id="GO:0008270">
    <property type="term" value="F:zinc ion binding"/>
    <property type="evidence" value="ECO:0007669"/>
    <property type="project" value="UniProtKB-UniRule"/>
</dbReference>
<dbReference type="GO" id="GO:0000978">
    <property type="term" value="F:RNA polymerase II cis-regulatory region sequence-specific DNA binding"/>
    <property type="evidence" value="ECO:0007669"/>
    <property type="project" value="TreeGrafter"/>
</dbReference>
<feature type="domain" description="C2H2-type" evidence="12">
    <location>
        <begin position="769"/>
        <end position="796"/>
    </location>
</feature>
<comment type="similarity">
    <text evidence="9">Belongs to the snail C2H2-type zinc-finger protein family.</text>
</comment>
<feature type="domain" description="C2H2-type" evidence="12">
    <location>
        <begin position="741"/>
        <end position="768"/>
    </location>
</feature>
<gene>
    <name evidence="14" type="ORF">B5V51_6107</name>
</gene>
<dbReference type="SUPFAM" id="SSF57667">
    <property type="entry name" value="beta-beta-alpha zinc fingers"/>
    <property type="match status" value="3"/>
</dbReference>
<dbReference type="AlphaFoldDB" id="A0A2A4KA18"/>
<evidence type="ECO:0000256" key="9">
    <source>
        <dbReference type="ARBA" id="ARBA00037948"/>
    </source>
</evidence>
<feature type="binding site" evidence="11">
    <location>
        <position position="5"/>
    </location>
    <ligand>
        <name>Zn(2+)</name>
        <dbReference type="ChEBI" id="CHEBI:29105"/>
    </ligand>
</feature>
<dbReference type="EMBL" id="NWSH01000028">
    <property type="protein sequence ID" value="PCG80570.1"/>
    <property type="molecule type" value="Genomic_DNA"/>
</dbReference>
<dbReference type="SUPFAM" id="SSF57716">
    <property type="entry name" value="Glucocorticoid receptor-like (DNA-binding domain)"/>
    <property type="match status" value="1"/>
</dbReference>
<sequence length="863" mass="98760">MEGFCRGCLIKYNEPMELLQYTEKNRRLFVYSTGLQVKRNDTFTFQLCKDCFLNMKAACKFKKLCRTSDKRFRNYLAIKDVGDPLDFCTFLKNSDDTLTFRLPMTSGSSTPANQKCRDDDNESTCTSIRNFMTDILQGEEMPDTEARIIKEVIEEEADVLDDSLDSHWLQDDMSIDTDFRLDFSFSPFSTPQTVNNDRCYTPKKYVEQKEEQINFYSVNTDKQAEILNDFTNAFKNNDVLDGFEVDKVKCIDKSEKKVKHISTFDIDEIDGLHKGESKTDVSNHNNLKELCNYGLDDIDGIGKSVNNSVKANQKLKELLDLSLDNIDSIDKPESCSNKTNQSLKELCDLSLSNFDSEKSESNTFKDDRCVKELSVFEEINVIGKSVSGLELPNLSILDKTKISVCPTKDVIGSIQPSELSNSSINIEALLKDKPCTIDRNLEEALKNTDNKEFSLDDLLVSPPVYQASAASTPTINNILFGEKLDIVTTNNIDPKIGQCIETYDNVQGDIEIFEEFFQNDTKEFDLDDIKKVNGGFKSEIKEGSIVFENGAVDNKENEVISMDVDIPDINKLCSDNNNHIPEPTIENTIGLVSSTTENELFDIETSSCNLCNKQFRDERSLFIHLTKKHNMKVEKPKRKRKRGSKTKLCNKCGKEVNNSSANYSRHVKKCGEPQQTFKCDHCLEEFKSETNLKKHMTCHTNMKPLKIPSNKDYVCTICGTAMNRLSNFTLHMRRHTKDYSASCEVCGKGFYRKSELNSHMRQHTGETPYSCKFCPRLFARKDVLTRHVLIHLNERLFECDHCGLKCLQKYDLQRHLQSCMRKRGILPSKNKMAEDKKRKGTDHCDIYKGRRYCDQKTVAVLRN</sequence>
<feature type="domain" description="C2H2-type" evidence="12">
    <location>
        <begin position="713"/>
        <end position="740"/>
    </location>
</feature>
<evidence type="ECO:0008006" key="15">
    <source>
        <dbReference type="Google" id="ProtNLM"/>
    </source>
</evidence>
<dbReference type="GO" id="GO:0005634">
    <property type="term" value="C:nucleus"/>
    <property type="evidence" value="ECO:0007669"/>
    <property type="project" value="InterPro"/>
</dbReference>
<keyword evidence="2 11" id="KW-0479">Metal-binding</keyword>
<feature type="domain" description="C2H2-type" evidence="12">
    <location>
        <begin position="677"/>
        <end position="704"/>
    </location>
</feature>
<evidence type="ECO:0000313" key="14">
    <source>
        <dbReference type="EMBL" id="PCG80570.1"/>
    </source>
</evidence>
<keyword evidence="4 10" id="KW-0863">Zinc-finger</keyword>